<dbReference type="GO" id="GO:0003677">
    <property type="term" value="F:DNA binding"/>
    <property type="evidence" value="ECO:0007669"/>
    <property type="project" value="InterPro"/>
</dbReference>
<name>D2KQB4_PATMI</name>
<dbReference type="GO" id="GO:0006355">
    <property type="term" value="P:regulation of DNA-templated transcription"/>
    <property type="evidence" value="ECO:0007669"/>
    <property type="project" value="InterPro"/>
</dbReference>
<dbReference type="Gene3D" id="6.10.250.980">
    <property type="match status" value="1"/>
</dbReference>
<dbReference type="InterPro" id="IPR050370">
    <property type="entry name" value="HES_HEY"/>
</dbReference>
<dbReference type="Gene3D" id="4.10.280.10">
    <property type="entry name" value="Helix-loop-helix DNA-binding domain"/>
    <property type="match status" value="1"/>
</dbReference>
<evidence type="ECO:0000256" key="2">
    <source>
        <dbReference type="ARBA" id="ARBA00023015"/>
    </source>
</evidence>
<feature type="domain" description="Orange" evidence="7">
    <location>
        <begin position="90"/>
        <end position="123"/>
    </location>
</feature>
<dbReference type="OrthoDB" id="6085656at2759"/>
<dbReference type="InterPro" id="IPR003650">
    <property type="entry name" value="Orange_dom"/>
</dbReference>
<dbReference type="EMBL" id="GU251976">
    <property type="protein sequence ID" value="ADA79647.1"/>
    <property type="molecule type" value="mRNA"/>
</dbReference>
<dbReference type="PROSITE" id="PS51054">
    <property type="entry name" value="ORANGE"/>
    <property type="match status" value="1"/>
</dbReference>
<keyword evidence="3" id="KW-0804">Transcription</keyword>
<evidence type="ECO:0000256" key="4">
    <source>
        <dbReference type="ARBA" id="ARBA00023242"/>
    </source>
</evidence>
<proteinExistence type="evidence at transcript level"/>
<dbReference type="GO" id="GO:0005634">
    <property type="term" value="C:nucleus"/>
    <property type="evidence" value="ECO:0007669"/>
    <property type="project" value="UniProtKB-SubCell"/>
</dbReference>
<keyword evidence="4" id="KW-0539">Nucleus</keyword>
<keyword evidence="2" id="KW-0805">Transcription regulation</keyword>
<evidence type="ECO:0000256" key="1">
    <source>
        <dbReference type="ARBA" id="ARBA00004123"/>
    </source>
</evidence>
<evidence type="ECO:0000313" key="8">
    <source>
        <dbReference type="EMBL" id="ADA79647.1"/>
    </source>
</evidence>
<evidence type="ECO:0000259" key="7">
    <source>
        <dbReference type="PROSITE" id="PS51054"/>
    </source>
</evidence>
<evidence type="ECO:0000256" key="3">
    <source>
        <dbReference type="ARBA" id="ARBA00023163"/>
    </source>
</evidence>
<dbReference type="AlphaFoldDB" id="D2KQB4"/>
<comment type="subcellular location">
    <subcellularLocation>
        <location evidence="1">Nucleus</location>
    </subcellularLocation>
</comment>
<dbReference type="PROSITE" id="PS50888">
    <property type="entry name" value="BHLH"/>
    <property type="match status" value="1"/>
</dbReference>
<dbReference type="InterPro" id="IPR011598">
    <property type="entry name" value="bHLH_dom"/>
</dbReference>
<dbReference type="SUPFAM" id="SSF47459">
    <property type="entry name" value="HLH, helix-loop-helix DNA-binding domain"/>
    <property type="match status" value="1"/>
</dbReference>
<protein>
    <submittedName>
        <fullName evidence="8">HesC HES family bHLH transcription factor</fullName>
    </submittedName>
</protein>
<feature type="domain" description="BHLH" evidence="6">
    <location>
        <begin position="15"/>
        <end position="72"/>
    </location>
</feature>
<reference evidence="8" key="1">
    <citation type="journal article" date="2010" name="Dev. Biol.">
        <title>A conserved gene regulatory network subcircuit drives different developmental fates in the vegetal pole of highly divergent echinoderm embryos.</title>
        <authorList>
            <person name="McCauley B.S."/>
            <person name="Weideman E.P."/>
            <person name="Hinman V.F."/>
        </authorList>
    </citation>
    <scope>NUCLEOTIDE SEQUENCE</scope>
</reference>
<dbReference type="PANTHER" id="PTHR10985">
    <property type="entry name" value="BASIC HELIX-LOOP-HELIX TRANSCRIPTION FACTOR, HES-RELATED"/>
    <property type="match status" value="1"/>
</dbReference>
<evidence type="ECO:0000259" key="6">
    <source>
        <dbReference type="PROSITE" id="PS50888"/>
    </source>
</evidence>
<dbReference type="SMART" id="SM00353">
    <property type="entry name" value="HLH"/>
    <property type="match status" value="1"/>
</dbReference>
<feature type="region of interest" description="Disordered" evidence="5">
    <location>
        <begin position="1"/>
        <end position="22"/>
    </location>
</feature>
<dbReference type="Pfam" id="PF00010">
    <property type="entry name" value="HLH"/>
    <property type="match status" value="1"/>
</dbReference>
<accession>D2KQB4</accession>
<sequence length="286" mass="31652">MIANMMHSTAPEMERPKTSKHMMERKRRARINDSLLQLKSLIFPALRKEMSRQPKMEKADILEMTVRYLKEVQSSAQSGRTSPAAQITQYHAGYSECLGETSSFLANCDSVDLDTRLRIMNHLADRCSSLEPTAAPQQQQVNYSYTAKPAAAASTVTSPAVSPVPMVANNRVPPMTSYTILPQQQQQPSQQQLMLCIPHDFASQTTSPSLLSTHSSASSQSSIIFPTPPPSPVEVAPATKPAAPQPFTHVTSEYRPKIKSAVAASYRRHHAAISRTAPQENVWRPW</sequence>
<dbReference type="InterPro" id="IPR036638">
    <property type="entry name" value="HLH_DNA-bd_sf"/>
</dbReference>
<dbReference type="SMART" id="SM00511">
    <property type="entry name" value="ORANGE"/>
    <property type="match status" value="1"/>
</dbReference>
<dbReference type="SUPFAM" id="SSF158457">
    <property type="entry name" value="Orange domain-like"/>
    <property type="match status" value="1"/>
</dbReference>
<dbReference type="Pfam" id="PF07527">
    <property type="entry name" value="Hairy_orange"/>
    <property type="match status" value="1"/>
</dbReference>
<dbReference type="GO" id="GO:0046983">
    <property type="term" value="F:protein dimerization activity"/>
    <property type="evidence" value="ECO:0007669"/>
    <property type="project" value="InterPro"/>
</dbReference>
<organism evidence="8">
    <name type="scientific">Patiria miniata</name>
    <name type="common">Bat star</name>
    <name type="synonym">Asterina miniata</name>
    <dbReference type="NCBI Taxonomy" id="46514"/>
    <lineage>
        <taxon>Eukaryota</taxon>
        <taxon>Metazoa</taxon>
        <taxon>Echinodermata</taxon>
        <taxon>Eleutherozoa</taxon>
        <taxon>Asterozoa</taxon>
        <taxon>Asteroidea</taxon>
        <taxon>Valvatacea</taxon>
        <taxon>Valvatida</taxon>
        <taxon>Asterinidae</taxon>
        <taxon>Patiria</taxon>
    </lineage>
</organism>
<dbReference type="FunFam" id="4.10.280.10:FF:000181">
    <property type="entry name" value="Hairy enhancer of split"/>
    <property type="match status" value="1"/>
</dbReference>
<dbReference type="CDD" id="cd11410">
    <property type="entry name" value="bHLH_O_HES"/>
    <property type="match status" value="1"/>
</dbReference>
<evidence type="ECO:0000256" key="5">
    <source>
        <dbReference type="SAM" id="MobiDB-lite"/>
    </source>
</evidence>